<dbReference type="SMART" id="SM00448">
    <property type="entry name" value="REC"/>
    <property type="match status" value="1"/>
</dbReference>
<dbReference type="GO" id="GO:0000160">
    <property type="term" value="P:phosphorelay signal transduction system"/>
    <property type="evidence" value="ECO:0007669"/>
    <property type="project" value="InterPro"/>
</dbReference>
<evidence type="ECO:0000256" key="1">
    <source>
        <dbReference type="PROSITE-ProRule" id="PRU00169"/>
    </source>
</evidence>
<dbReference type="PANTHER" id="PTHR44520">
    <property type="entry name" value="RESPONSE REGULATOR RCP1-RELATED"/>
    <property type="match status" value="1"/>
</dbReference>
<dbReference type="InterPro" id="IPR011006">
    <property type="entry name" value="CheY-like_superfamily"/>
</dbReference>
<organism evidence="3 4">
    <name type="scientific">Halogranum salarium B-1</name>
    <dbReference type="NCBI Taxonomy" id="1210908"/>
    <lineage>
        <taxon>Archaea</taxon>
        <taxon>Methanobacteriati</taxon>
        <taxon>Methanobacteriota</taxon>
        <taxon>Stenosarchaea group</taxon>
        <taxon>Halobacteria</taxon>
        <taxon>Halobacteriales</taxon>
        <taxon>Haloferacaceae</taxon>
    </lineage>
</organism>
<dbReference type="Pfam" id="PF00072">
    <property type="entry name" value="Response_reg"/>
    <property type="match status" value="1"/>
</dbReference>
<feature type="modified residue" description="4-aspartylphosphate" evidence="1">
    <location>
        <position position="64"/>
    </location>
</feature>
<accession>J2ZBQ8</accession>
<dbReference type="Proteomes" id="UP000007813">
    <property type="component" value="Unassembled WGS sequence"/>
</dbReference>
<evidence type="ECO:0000313" key="3">
    <source>
        <dbReference type="EMBL" id="EJN58105.1"/>
    </source>
</evidence>
<dbReference type="Gene3D" id="3.40.50.2300">
    <property type="match status" value="1"/>
</dbReference>
<sequence length="144" mass="16096">MSSAERTILLVEDDPAARRLFEEAMSESQIGTLDVVTTGNAALMYLDERGIDGADPYPDLIVLDMHLPDVSGLEVLEALKSSPTPLKRIPVLVLSSSTEQATVDRAYDLGVNAYLQKPERYDDLLALMDELRTFWLRRLVFPSR</sequence>
<dbReference type="PROSITE" id="PS50110">
    <property type="entry name" value="RESPONSE_REGULATORY"/>
    <property type="match status" value="1"/>
</dbReference>
<dbReference type="InterPro" id="IPR052893">
    <property type="entry name" value="TCS_response_regulator"/>
</dbReference>
<dbReference type="PANTHER" id="PTHR44520:SF1">
    <property type="entry name" value="TWO-COMPONENT SYSTEM REGULATORY PROTEIN"/>
    <property type="match status" value="1"/>
</dbReference>
<dbReference type="CDD" id="cd17557">
    <property type="entry name" value="REC_Rcp-like"/>
    <property type="match status" value="1"/>
</dbReference>
<dbReference type="AlphaFoldDB" id="J2ZBQ8"/>
<keyword evidence="1" id="KW-0597">Phosphoprotein</keyword>
<reference evidence="3 4" key="1">
    <citation type="journal article" date="2012" name="J. Bacteriol.">
        <title>Draft Genome Sequence of the Extremely Halophilic Archaeon Halogranum salarium B-1T.</title>
        <authorList>
            <person name="Kim K.K."/>
            <person name="Lee K.C."/>
            <person name="Lee J.S."/>
        </authorList>
    </citation>
    <scope>NUCLEOTIDE SEQUENCE [LARGE SCALE GENOMIC DNA]</scope>
    <source>
        <strain evidence="3 4">B-1</strain>
    </source>
</reference>
<dbReference type="RefSeq" id="WP_009376937.1">
    <property type="nucleotide sequence ID" value="NZ_ALJD01000009.1"/>
</dbReference>
<protein>
    <recommendedName>
        <fullName evidence="2">Response regulatory domain-containing protein</fullName>
    </recommendedName>
</protein>
<dbReference type="InterPro" id="IPR001789">
    <property type="entry name" value="Sig_transdc_resp-reg_receiver"/>
</dbReference>
<dbReference type="OrthoDB" id="9652at2157"/>
<proteinExistence type="predicted"/>
<gene>
    <name evidence="3" type="ORF">HSB1_35220</name>
</gene>
<comment type="caution">
    <text evidence="3">The sequence shown here is derived from an EMBL/GenBank/DDBJ whole genome shotgun (WGS) entry which is preliminary data.</text>
</comment>
<evidence type="ECO:0000259" key="2">
    <source>
        <dbReference type="PROSITE" id="PS50110"/>
    </source>
</evidence>
<feature type="domain" description="Response regulatory" evidence="2">
    <location>
        <begin position="7"/>
        <end position="132"/>
    </location>
</feature>
<name>J2ZBQ8_9EURY</name>
<dbReference type="SUPFAM" id="SSF52172">
    <property type="entry name" value="CheY-like"/>
    <property type="match status" value="1"/>
</dbReference>
<dbReference type="EMBL" id="ALJD01000009">
    <property type="protein sequence ID" value="EJN58105.1"/>
    <property type="molecule type" value="Genomic_DNA"/>
</dbReference>
<dbReference type="eggNOG" id="arCOG02589">
    <property type="taxonomic scope" value="Archaea"/>
</dbReference>
<evidence type="ECO:0000313" key="4">
    <source>
        <dbReference type="Proteomes" id="UP000007813"/>
    </source>
</evidence>